<evidence type="ECO:0000313" key="2">
    <source>
        <dbReference type="EMBL" id="RRQ21782.1"/>
    </source>
</evidence>
<evidence type="ECO:0000313" key="3">
    <source>
        <dbReference type="Proteomes" id="UP000287798"/>
    </source>
</evidence>
<dbReference type="EMBL" id="QZMU01000001">
    <property type="protein sequence ID" value="RRQ21782.1"/>
    <property type="molecule type" value="Genomic_DNA"/>
</dbReference>
<protein>
    <submittedName>
        <fullName evidence="2">Uncharacterized protein</fullName>
    </submittedName>
</protein>
<keyword evidence="1" id="KW-0732">Signal</keyword>
<proteinExistence type="predicted"/>
<dbReference type="PANTHER" id="PTHR37691:SF1">
    <property type="entry name" value="BLR3518 PROTEIN"/>
    <property type="match status" value="1"/>
</dbReference>
<reference evidence="2 3" key="1">
    <citation type="journal article" date="2010" name="Int. J. Syst. Evol. Microbiol.">
        <title>Thiohalobacter thiocyanaticus gen. nov., sp. nov., a moderately halophilic, sulfur-oxidizing gammaproteobacterium from hypersaline lakes, that utilizes thiocyanate.</title>
        <authorList>
            <person name="Sorokin D.Y."/>
            <person name="Kovaleva O.L."/>
            <person name="Tourova T.P."/>
            <person name="Muyzer G."/>
        </authorList>
    </citation>
    <scope>NUCLEOTIDE SEQUENCE [LARGE SCALE GENOMIC DNA]</scope>
    <source>
        <strain evidence="2 3">Hrh1</strain>
    </source>
</reference>
<dbReference type="SUPFAM" id="SSF75169">
    <property type="entry name" value="DsrEFH-like"/>
    <property type="match status" value="1"/>
</dbReference>
<name>A0A426QJ33_9GAMM</name>
<evidence type="ECO:0000256" key="1">
    <source>
        <dbReference type="SAM" id="SignalP"/>
    </source>
</evidence>
<dbReference type="InterPro" id="IPR003787">
    <property type="entry name" value="Sulphur_relay_DsrE/F-like"/>
</dbReference>
<dbReference type="PANTHER" id="PTHR37691">
    <property type="entry name" value="BLR3518 PROTEIN"/>
    <property type="match status" value="1"/>
</dbReference>
<sequence>MPLLRILSALVLLLWLPGAPAETDTAGARFEQTPYGEARVIFDFYFDEPAKINSALYWLRSYMNPLTEEPYGQAPEFMDIKVIIHGTEIVTVAAHNEKKYQDAVDRMRYYAQLGVEFRVCGLAAEDYGYRLEDFQDFIVVTPSAITELAHWQQQGYALITPQVLERRHSIESIR</sequence>
<organism evidence="2 3">
    <name type="scientific">Thiohalobacter thiocyanaticus</name>
    <dbReference type="NCBI Taxonomy" id="585455"/>
    <lineage>
        <taxon>Bacteria</taxon>
        <taxon>Pseudomonadati</taxon>
        <taxon>Pseudomonadota</taxon>
        <taxon>Gammaproteobacteria</taxon>
        <taxon>Thiohalobacterales</taxon>
        <taxon>Thiohalobacteraceae</taxon>
        <taxon>Thiohalobacter</taxon>
    </lineage>
</organism>
<dbReference type="Proteomes" id="UP000287798">
    <property type="component" value="Unassembled WGS sequence"/>
</dbReference>
<accession>A0A426QJ33</accession>
<dbReference type="InterPro" id="IPR027396">
    <property type="entry name" value="DsrEFH-like"/>
</dbReference>
<feature type="signal peptide" evidence="1">
    <location>
        <begin position="1"/>
        <end position="21"/>
    </location>
</feature>
<dbReference type="Gene3D" id="3.40.1260.10">
    <property type="entry name" value="DsrEFH-like"/>
    <property type="match status" value="1"/>
</dbReference>
<keyword evidence="3" id="KW-1185">Reference proteome</keyword>
<dbReference type="AlphaFoldDB" id="A0A426QJ33"/>
<feature type="chain" id="PRO_5019398370" evidence="1">
    <location>
        <begin position="22"/>
        <end position="174"/>
    </location>
</feature>
<dbReference type="RefSeq" id="WP_125181122.1">
    <property type="nucleotide sequence ID" value="NZ_QZMU01000001.1"/>
</dbReference>
<dbReference type="OrthoDB" id="14053at2"/>
<dbReference type="Pfam" id="PF02635">
    <property type="entry name" value="DsrE"/>
    <property type="match status" value="1"/>
</dbReference>
<gene>
    <name evidence="2" type="ORF">D6C00_07360</name>
</gene>
<comment type="caution">
    <text evidence="2">The sequence shown here is derived from an EMBL/GenBank/DDBJ whole genome shotgun (WGS) entry which is preliminary data.</text>
</comment>